<gene>
    <name evidence="1" type="ORF">H0H10_06470</name>
</gene>
<dbReference type="EMBL" id="JACVQF010000166">
    <property type="protein sequence ID" value="MBD0418824.1"/>
    <property type="molecule type" value="Genomic_DNA"/>
</dbReference>
<name>A0A926QNM9_9ACTN</name>
<organism evidence="1 2">
    <name type="scientific">Streptomyces griseicoloratus</name>
    <dbReference type="NCBI Taxonomy" id="2752516"/>
    <lineage>
        <taxon>Bacteria</taxon>
        <taxon>Bacillati</taxon>
        <taxon>Actinomycetota</taxon>
        <taxon>Actinomycetes</taxon>
        <taxon>Kitasatosporales</taxon>
        <taxon>Streptomycetaceae</taxon>
        <taxon>Streptomyces</taxon>
    </lineage>
</organism>
<dbReference type="Proteomes" id="UP000621210">
    <property type="component" value="Unassembled WGS sequence"/>
</dbReference>
<accession>A0A926QNM9</accession>
<protein>
    <submittedName>
        <fullName evidence="1">Uncharacterized protein</fullName>
    </submittedName>
</protein>
<evidence type="ECO:0000313" key="2">
    <source>
        <dbReference type="Proteomes" id="UP000621210"/>
    </source>
</evidence>
<reference evidence="1" key="2">
    <citation type="submission" date="2020-09" db="EMBL/GenBank/DDBJ databases">
        <authorList>
            <person name="Luo X."/>
        </authorList>
    </citation>
    <scope>NUCLEOTIDE SEQUENCE</scope>
    <source>
        <strain evidence="1">TRM S81-3</strain>
    </source>
</reference>
<keyword evidence="2" id="KW-1185">Reference proteome</keyword>
<sequence>MPGQRKRKRQQHVAVRHSLDAGRREVLFETQDESQWHAHLRHLRTGPQRIDWSMTRVDTFCGRLMQPTTYRLSLFVPDSTHEPSGEQPDH</sequence>
<dbReference type="AlphaFoldDB" id="A0A926QNM9"/>
<evidence type="ECO:0000313" key="1">
    <source>
        <dbReference type="EMBL" id="MBD0418824.1"/>
    </source>
</evidence>
<proteinExistence type="predicted"/>
<reference evidence="1" key="1">
    <citation type="submission" date="2020-09" db="EMBL/GenBank/DDBJ databases">
        <title>Streptomyces grisecoloratus sp. nov., isolated from cotton soil.</title>
        <authorList>
            <person name="Xing L."/>
        </authorList>
    </citation>
    <scope>NUCLEOTIDE SEQUENCE</scope>
    <source>
        <strain evidence="1">TRM S81-3</strain>
    </source>
</reference>
<comment type="caution">
    <text evidence="1">The sequence shown here is derived from an EMBL/GenBank/DDBJ whole genome shotgun (WGS) entry which is preliminary data.</text>
</comment>